<keyword evidence="1" id="KW-0472">Membrane</keyword>
<dbReference type="RefSeq" id="WP_014354479.1">
    <property type="nucleotide sequence ID" value="NC_016894.1"/>
</dbReference>
<feature type="transmembrane region" description="Helical" evidence="1">
    <location>
        <begin position="94"/>
        <end position="114"/>
    </location>
</feature>
<dbReference type="AlphaFoldDB" id="H6LEW9"/>
<dbReference type="EMBL" id="CP002987">
    <property type="protein sequence ID" value="AFA46875.1"/>
    <property type="molecule type" value="Genomic_DNA"/>
</dbReference>
<sequence length="209" mass="23110">MKTRPEIKLIAKQNFSDNYWICVGATILAFIVIGAASGVSAFIAGLGALLIGPPMMVGLQYFSLWIYRGDAPTPTIEDMFKVGFSGYGRKLGGMLWMELFIFLWSLLLVIPGIIKAIAYSFTPYILAEYPNVPATEAIRISMRMTEGYKGDIFIMSLSFLGWFLLSSLTAGLVGIFYVNPYFYTSMAGLYEELKELALQNGVVSLDELA</sequence>
<protein>
    <recommendedName>
        <fullName evidence="4">Integral membrane protein</fullName>
    </recommendedName>
</protein>
<feature type="transmembrane region" description="Helical" evidence="1">
    <location>
        <begin position="20"/>
        <end position="51"/>
    </location>
</feature>
<keyword evidence="3" id="KW-1185">Reference proteome</keyword>
<evidence type="ECO:0008006" key="4">
    <source>
        <dbReference type="Google" id="ProtNLM"/>
    </source>
</evidence>
<evidence type="ECO:0000313" key="2">
    <source>
        <dbReference type="EMBL" id="AFA46875.1"/>
    </source>
</evidence>
<keyword evidence="1" id="KW-1133">Transmembrane helix</keyword>
<dbReference type="PANTHER" id="PTHR40076:SF1">
    <property type="entry name" value="MEMBRANE PROTEIN"/>
    <property type="match status" value="1"/>
</dbReference>
<dbReference type="eggNOG" id="COG5523">
    <property type="taxonomic scope" value="Bacteria"/>
</dbReference>
<proteinExistence type="predicted"/>
<evidence type="ECO:0000313" key="3">
    <source>
        <dbReference type="Proteomes" id="UP000007177"/>
    </source>
</evidence>
<reference evidence="2 3" key="2">
    <citation type="journal article" date="2012" name="PLoS ONE">
        <title>An ancient pathway combining carbon dioxide fixation with the generation and utilization of a sodium ion gradient for ATP synthesis.</title>
        <authorList>
            <person name="Poehlein A."/>
            <person name="Schmidt S."/>
            <person name="Kaster A.K."/>
            <person name="Goenrich M."/>
            <person name="Vollmers J."/>
            <person name="Thurmer A."/>
            <person name="Bertsch J."/>
            <person name="Schuchmann K."/>
            <person name="Voigt B."/>
            <person name="Hecker M."/>
            <person name="Daniel R."/>
            <person name="Thauer R.K."/>
            <person name="Gottschalk G."/>
            <person name="Muller V."/>
        </authorList>
    </citation>
    <scope>NUCLEOTIDE SEQUENCE [LARGE SCALE GENOMIC DNA]</scope>
    <source>
        <strain evidence="3">ATCC 29683 / DSM 1030 / JCM 2381 / KCTC 1655 / WB1</strain>
    </source>
</reference>
<evidence type="ECO:0000256" key="1">
    <source>
        <dbReference type="SAM" id="Phobius"/>
    </source>
</evidence>
<organism evidence="2 3">
    <name type="scientific">Acetobacterium woodii (strain ATCC 29683 / DSM 1030 / JCM 2381 / KCTC 1655 / WB1)</name>
    <dbReference type="NCBI Taxonomy" id="931626"/>
    <lineage>
        <taxon>Bacteria</taxon>
        <taxon>Bacillati</taxon>
        <taxon>Bacillota</taxon>
        <taxon>Clostridia</taxon>
        <taxon>Eubacteriales</taxon>
        <taxon>Eubacteriaceae</taxon>
        <taxon>Acetobacterium</taxon>
    </lineage>
</organism>
<name>H6LEW9_ACEWD</name>
<feature type="transmembrane region" description="Helical" evidence="1">
    <location>
        <begin position="152"/>
        <end position="178"/>
    </location>
</feature>
<dbReference type="Proteomes" id="UP000007177">
    <property type="component" value="Chromosome"/>
</dbReference>
<dbReference type="STRING" id="931626.Awo_c00610"/>
<dbReference type="Pfam" id="PF06161">
    <property type="entry name" value="DUF975"/>
    <property type="match status" value="1"/>
</dbReference>
<accession>H6LEW9</accession>
<dbReference type="PANTHER" id="PTHR40076">
    <property type="entry name" value="MEMBRANE PROTEIN-RELATED"/>
    <property type="match status" value="1"/>
</dbReference>
<gene>
    <name evidence="2" type="ordered locus">Awo_c00610</name>
</gene>
<reference evidence="3" key="1">
    <citation type="submission" date="2011-07" db="EMBL/GenBank/DDBJ databases">
        <title>Complete genome sequence of Acetobacterium woodii.</title>
        <authorList>
            <person name="Poehlein A."/>
            <person name="Schmidt S."/>
            <person name="Kaster A.-K."/>
            <person name="Goenrich M."/>
            <person name="Vollmers J."/>
            <person name="Thuermer A."/>
            <person name="Gottschalk G."/>
            <person name="Thauer R.K."/>
            <person name="Daniel R."/>
            <person name="Mueller V."/>
        </authorList>
    </citation>
    <scope>NUCLEOTIDE SEQUENCE [LARGE SCALE GENOMIC DNA]</scope>
    <source>
        <strain evidence="3">ATCC 29683 / DSM 1030 / JCM 2381 / KCTC 1655 / WB1</strain>
    </source>
</reference>
<dbReference type="KEGG" id="awo:Awo_c00610"/>
<keyword evidence="1" id="KW-0812">Transmembrane</keyword>
<dbReference type="OrthoDB" id="9784844at2"/>
<dbReference type="InterPro" id="IPR010380">
    <property type="entry name" value="DUF975"/>
</dbReference>
<dbReference type="HOGENOM" id="CLU_045673_0_0_9"/>